<dbReference type="RefSeq" id="XP_004030053.1">
    <property type="nucleotide sequence ID" value="XM_004030005.1"/>
</dbReference>
<organism evidence="2 3">
    <name type="scientific">Ichthyophthirius multifiliis</name>
    <name type="common">White spot disease agent</name>
    <name type="synonym">Ich</name>
    <dbReference type="NCBI Taxonomy" id="5932"/>
    <lineage>
        <taxon>Eukaryota</taxon>
        <taxon>Sar</taxon>
        <taxon>Alveolata</taxon>
        <taxon>Ciliophora</taxon>
        <taxon>Intramacronucleata</taxon>
        <taxon>Oligohymenophorea</taxon>
        <taxon>Hymenostomatida</taxon>
        <taxon>Ophryoglenina</taxon>
        <taxon>Ichthyophthirius</taxon>
    </lineage>
</organism>
<dbReference type="EMBL" id="GL984209">
    <property type="protein sequence ID" value="EGR28817.1"/>
    <property type="molecule type" value="Genomic_DNA"/>
</dbReference>
<protein>
    <submittedName>
        <fullName evidence="2">Uncharacterized protein</fullName>
    </submittedName>
</protein>
<dbReference type="Proteomes" id="UP000008983">
    <property type="component" value="Unassembled WGS sequence"/>
</dbReference>
<dbReference type="OMA" id="IDRYEYF"/>
<feature type="coiled-coil region" evidence="1">
    <location>
        <begin position="171"/>
        <end position="216"/>
    </location>
</feature>
<reference evidence="2 3" key="1">
    <citation type="submission" date="2011-07" db="EMBL/GenBank/DDBJ databases">
        <authorList>
            <person name="Coyne R."/>
            <person name="Brami D."/>
            <person name="Johnson J."/>
            <person name="Hostetler J."/>
            <person name="Hannick L."/>
            <person name="Clark T."/>
            <person name="Cassidy-Hanley D."/>
            <person name="Inman J."/>
        </authorList>
    </citation>
    <scope>NUCLEOTIDE SEQUENCE [LARGE SCALE GENOMIC DNA]</scope>
    <source>
        <strain evidence="2 3">G5</strain>
    </source>
</reference>
<dbReference type="AlphaFoldDB" id="G0R150"/>
<keyword evidence="3" id="KW-1185">Reference proteome</keyword>
<accession>G0R150</accession>
<dbReference type="InParanoid" id="G0R150"/>
<proteinExistence type="predicted"/>
<dbReference type="GeneID" id="14904890"/>
<gene>
    <name evidence="2" type="ORF">IMG5_168530</name>
</gene>
<evidence type="ECO:0000313" key="3">
    <source>
        <dbReference type="Proteomes" id="UP000008983"/>
    </source>
</evidence>
<dbReference type="OrthoDB" id="295721at2759"/>
<name>G0R150_ICHMU</name>
<evidence type="ECO:0000256" key="1">
    <source>
        <dbReference type="SAM" id="Coils"/>
    </source>
</evidence>
<dbReference type="eggNOG" id="ENOG502SH60">
    <property type="taxonomic scope" value="Eukaryota"/>
</dbReference>
<sequence>MEQIQKIIEKSQYRSENAQNKQFESTLNTTTVKPHNIRVNPQLAEYAYEEIMEKEMKVSEEEYQEFKRKYHRMVFDKKGNYLYTKLEPQTEDQQRSIKEIYQQKNTSQKFQKDLINHQKNFQPEKIIQNLVKSSQEQASMNPRKKAILDIKEKSLKGIQQMLNLGVKQKIIENAQQEVIKASQEMISEVEKLIRENEILKGDLEKSKDLIVELQTQNENQNWKNSCLKKDIEQINVNFDILKNNSSQLEVFIPEYKKLMLKFPGMNSNTLIHKFEKLENFCLELNKKSQELEIQKRELEQEKQKIKNLFDSDVQELKIKETTRKKQTEMYLEKLKEKEIELKDSDEYKKNYIQLQNRIINIYNKWNSKIKVYSTSRKDNEPIAHIKDPLEILDYMEKNIQISTSDRLQEYLRKIIVSANLLQRKYLPLFVNEKFDPDKIYERILKLVNNLNAENFKLKAQIDQFKKKEQNTHDLNYHTNKKNTNEQNSTNSFPRKLSLTKTYQFDD</sequence>
<keyword evidence="1" id="KW-0175">Coiled coil</keyword>
<feature type="coiled-coil region" evidence="1">
    <location>
        <begin position="274"/>
        <end position="315"/>
    </location>
</feature>
<evidence type="ECO:0000313" key="2">
    <source>
        <dbReference type="EMBL" id="EGR28817.1"/>
    </source>
</evidence>